<feature type="domain" description="Methyltransferase" evidence="1">
    <location>
        <begin position="37"/>
        <end position="139"/>
    </location>
</feature>
<dbReference type="Pfam" id="PF13649">
    <property type="entry name" value="Methyltransf_25"/>
    <property type="match status" value="1"/>
</dbReference>
<dbReference type="InterPro" id="IPR041698">
    <property type="entry name" value="Methyltransf_25"/>
</dbReference>
<dbReference type="InterPro" id="IPR029063">
    <property type="entry name" value="SAM-dependent_MTases_sf"/>
</dbReference>
<dbReference type="Gene3D" id="3.40.50.150">
    <property type="entry name" value="Vaccinia Virus protein VP39"/>
    <property type="match status" value="1"/>
</dbReference>
<organism evidence="2 3">
    <name type="scientific">Ruthenibacterium lactatiformans</name>
    <dbReference type="NCBI Taxonomy" id="1550024"/>
    <lineage>
        <taxon>Bacteria</taxon>
        <taxon>Bacillati</taxon>
        <taxon>Bacillota</taxon>
        <taxon>Clostridia</taxon>
        <taxon>Eubacteriales</taxon>
        <taxon>Oscillospiraceae</taxon>
        <taxon>Ruthenibacterium</taxon>
    </lineage>
</organism>
<dbReference type="RefSeq" id="WP_058723081.1">
    <property type="nucleotide sequence ID" value="NZ_LMUA01000007.1"/>
</dbReference>
<dbReference type="AlphaFoldDB" id="A0A0W7TSC8"/>
<evidence type="ECO:0000259" key="1">
    <source>
        <dbReference type="Pfam" id="PF13649"/>
    </source>
</evidence>
<accession>A0A0W7TSC8</accession>
<dbReference type="Proteomes" id="UP000053433">
    <property type="component" value="Unassembled WGS sequence"/>
</dbReference>
<evidence type="ECO:0000313" key="3">
    <source>
        <dbReference type="Proteomes" id="UP000053433"/>
    </source>
</evidence>
<dbReference type="EMBL" id="LMUA01000007">
    <property type="protein sequence ID" value="KUE76738.1"/>
    <property type="molecule type" value="Genomic_DNA"/>
</dbReference>
<reference evidence="2 3" key="1">
    <citation type="submission" date="2015-10" db="EMBL/GenBank/DDBJ databases">
        <title>A novel member of the family Ruminococcaceae isolated from human faeces.</title>
        <authorList>
            <person name="Shkoporov A.N."/>
            <person name="Chaplin A.V."/>
            <person name="Motuzova O.V."/>
            <person name="Kafarskaia L.I."/>
            <person name="Efimov B.A."/>
        </authorList>
    </citation>
    <scope>NUCLEOTIDE SEQUENCE [LARGE SCALE GENOMIC DNA]</scope>
    <source>
        <strain evidence="2 3">668</strain>
    </source>
</reference>
<name>A0A0W7TSC8_9FIRM</name>
<sequence>MTQKEKYALEWNNSAQFFYDHNSYKHLSDQIRKYKTVLEIGCGTGQSTLALLEAGHAVIAVDQNPYCIVKAKQLIEEFGYTITEDITKISPRTVCFIECDVTDMSFEQNILPNISPDIVICWNIGSYWDKAKLNDAVPKMIEYGLTPEQISANTESSYGELVFWRTCAIAKAKNCAVHLVDRGMQKITRFNDPYYVLLKKEFSFKKIKYVNTKATTLSKGGRQLISNGKVNTQNEMPIIFISILMA</sequence>
<evidence type="ECO:0000313" key="2">
    <source>
        <dbReference type="EMBL" id="KUE76738.1"/>
    </source>
</evidence>
<dbReference type="CDD" id="cd02440">
    <property type="entry name" value="AdoMet_MTases"/>
    <property type="match status" value="1"/>
</dbReference>
<proteinExistence type="predicted"/>
<dbReference type="SUPFAM" id="SSF53335">
    <property type="entry name" value="S-adenosyl-L-methionine-dependent methyltransferases"/>
    <property type="match status" value="1"/>
</dbReference>
<gene>
    <name evidence="2" type="ORF">ASJ35_06940</name>
</gene>
<comment type="caution">
    <text evidence="2">The sequence shown here is derived from an EMBL/GenBank/DDBJ whole genome shotgun (WGS) entry which is preliminary data.</text>
</comment>
<protein>
    <recommendedName>
        <fullName evidence="1">Methyltransferase domain-containing protein</fullName>
    </recommendedName>
</protein>